<comment type="subcellular location">
    <subcellularLocation>
        <location evidence="8">Cell membrane</location>
        <topology evidence="8">Peripheral membrane protein</topology>
    </subcellularLocation>
</comment>
<dbReference type="PANTHER" id="PTHR43389">
    <property type="entry name" value="V-TYPE PROTON ATPASE SUBUNIT B"/>
    <property type="match status" value="1"/>
</dbReference>
<evidence type="ECO:0000256" key="7">
    <source>
        <dbReference type="ARBA" id="ARBA00023310"/>
    </source>
</evidence>
<keyword evidence="3 8" id="KW-1003">Cell membrane</keyword>
<evidence type="ECO:0000256" key="3">
    <source>
        <dbReference type="ARBA" id="ARBA00022475"/>
    </source>
</evidence>
<dbReference type="HAMAP" id="MF_00310">
    <property type="entry name" value="ATP_synth_B_arch"/>
    <property type="match status" value="1"/>
</dbReference>
<gene>
    <name evidence="8" type="primary">atpB</name>
    <name evidence="12" type="ORF">AC482_00375</name>
</gene>
<keyword evidence="7 8" id="KW-0066">ATP synthesis</keyword>
<keyword evidence="2 8" id="KW-0813">Transport</keyword>
<dbReference type="InterPro" id="IPR027417">
    <property type="entry name" value="P-loop_NTPase"/>
</dbReference>
<comment type="similarity">
    <text evidence="1 8">Belongs to the ATPase alpha/beta chains family.</text>
</comment>
<name>A0A0M0BSJ8_9ARCH</name>
<dbReference type="AlphaFoldDB" id="A0A0M0BSJ8"/>
<organism evidence="12 13">
    <name type="scientific">miscellaneous Crenarchaeota group-15 archaeon DG-45</name>
    <dbReference type="NCBI Taxonomy" id="1685127"/>
    <lineage>
        <taxon>Archaea</taxon>
        <taxon>Candidatus Bathyarchaeota</taxon>
        <taxon>MCG-15</taxon>
    </lineage>
</organism>
<dbReference type="CDD" id="cd01135">
    <property type="entry name" value="V_A-ATPase_B"/>
    <property type="match status" value="1"/>
</dbReference>
<dbReference type="GO" id="GO:0046933">
    <property type="term" value="F:proton-transporting ATP synthase activity, rotational mechanism"/>
    <property type="evidence" value="ECO:0007669"/>
    <property type="project" value="UniProtKB-UniRule"/>
</dbReference>
<dbReference type="CDD" id="cd18112">
    <property type="entry name" value="ATP-synt_V_A-type_beta_C"/>
    <property type="match status" value="1"/>
</dbReference>
<evidence type="ECO:0000259" key="9">
    <source>
        <dbReference type="Pfam" id="PF00006"/>
    </source>
</evidence>
<dbReference type="SUPFAM" id="SSF52540">
    <property type="entry name" value="P-loop containing nucleoside triphosphate hydrolases"/>
    <property type="match status" value="1"/>
</dbReference>
<accession>A0A0M0BSJ8</accession>
<comment type="subunit">
    <text evidence="8">Has multiple subunits with at least A(3), B(3), C, D, E, F, H, I and proteolipid K(x).</text>
</comment>
<reference evidence="12 13" key="1">
    <citation type="submission" date="2015-06" db="EMBL/GenBank/DDBJ databases">
        <title>New insights into the roles of widespread benthic archaea in carbon and nitrogen cycling.</title>
        <authorList>
            <person name="Lazar C.S."/>
            <person name="Baker B.J."/>
            <person name="Seitz K.W."/>
            <person name="Hyde A.S."/>
            <person name="Dick G.J."/>
            <person name="Hinrichs K.-U."/>
            <person name="Teske A.P."/>
        </authorList>
    </citation>
    <scope>NUCLEOTIDE SEQUENCE [LARGE SCALE GENOMIC DNA]</scope>
    <source>
        <strain evidence="12">DG-45</strain>
    </source>
</reference>
<dbReference type="InterPro" id="IPR022879">
    <property type="entry name" value="V-ATPase_su_B/beta"/>
</dbReference>
<dbReference type="PATRIC" id="fig|1685127.3.peg.1421"/>
<evidence type="ECO:0000313" key="13">
    <source>
        <dbReference type="Proteomes" id="UP000037210"/>
    </source>
</evidence>
<dbReference type="NCBIfam" id="NF003235">
    <property type="entry name" value="PRK04196.1"/>
    <property type="match status" value="1"/>
</dbReference>
<evidence type="ECO:0000256" key="4">
    <source>
        <dbReference type="ARBA" id="ARBA00022781"/>
    </source>
</evidence>
<dbReference type="InterPro" id="IPR036121">
    <property type="entry name" value="ATPase_F1/V1/A1_a/bsu_N_sf"/>
</dbReference>
<keyword evidence="12" id="KW-0378">Hydrolase</keyword>
<dbReference type="GO" id="GO:0005886">
    <property type="term" value="C:plasma membrane"/>
    <property type="evidence" value="ECO:0007669"/>
    <property type="project" value="UniProtKB-SubCell"/>
</dbReference>
<evidence type="ECO:0000259" key="10">
    <source>
        <dbReference type="Pfam" id="PF02874"/>
    </source>
</evidence>
<comment type="caution">
    <text evidence="12">The sequence shown here is derived from an EMBL/GenBank/DDBJ whole genome shotgun (WGS) entry which is preliminary data.</text>
</comment>
<evidence type="ECO:0000256" key="5">
    <source>
        <dbReference type="ARBA" id="ARBA00023065"/>
    </source>
</evidence>
<dbReference type="InterPro" id="IPR000194">
    <property type="entry name" value="ATPase_F1/V1/A1_a/bsu_nucl-bd"/>
</dbReference>
<feature type="domain" description="ATPase F1/V1/A1 complex alpha/beta subunit nucleotide-binding" evidence="9">
    <location>
        <begin position="135"/>
        <end position="353"/>
    </location>
</feature>
<dbReference type="InterPro" id="IPR055190">
    <property type="entry name" value="ATP-synt_VA_C"/>
</dbReference>
<protein>
    <recommendedName>
        <fullName evidence="8">A-type ATP synthase subunit B</fullName>
    </recommendedName>
</protein>
<feature type="domain" description="ATP synthase A/B type C-terminal" evidence="11">
    <location>
        <begin position="358"/>
        <end position="457"/>
    </location>
</feature>
<dbReference type="Proteomes" id="UP000037210">
    <property type="component" value="Unassembled WGS sequence"/>
</dbReference>
<evidence type="ECO:0000256" key="1">
    <source>
        <dbReference type="ARBA" id="ARBA00008936"/>
    </source>
</evidence>
<keyword evidence="5 8" id="KW-0406">Ion transport</keyword>
<dbReference type="Pfam" id="PF22919">
    <property type="entry name" value="ATP-synt_VA_C"/>
    <property type="match status" value="1"/>
</dbReference>
<dbReference type="Pfam" id="PF02874">
    <property type="entry name" value="ATP-synt_ab_N"/>
    <property type="match status" value="1"/>
</dbReference>
<dbReference type="InterPro" id="IPR004100">
    <property type="entry name" value="ATPase_F1/V1/A1_a/bsu_N"/>
</dbReference>
<keyword evidence="4 8" id="KW-0375">Hydrogen ion transport</keyword>
<evidence type="ECO:0000256" key="2">
    <source>
        <dbReference type="ARBA" id="ARBA00022448"/>
    </source>
</evidence>
<dbReference type="PANTHER" id="PTHR43389:SF4">
    <property type="entry name" value="V-TYPE PROTON ATPASE SUBUNIT B"/>
    <property type="match status" value="1"/>
</dbReference>
<proteinExistence type="inferred from homology"/>
<dbReference type="Gene3D" id="3.40.50.12240">
    <property type="match status" value="1"/>
</dbReference>
<dbReference type="GO" id="GO:0016787">
    <property type="term" value="F:hydrolase activity"/>
    <property type="evidence" value="ECO:0007669"/>
    <property type="project" value="UniProtKB-KW"/>
</dbReference>
<evidence type="ECO:0000256" key="8">
    <source>
        <dbReference type="HAMAP-Rule" id="MF_00310"/>
    </source>
</evidence>
<comment type="function">
    <text evidence="8">Component of the A-type ATP synthase that produces ATP from ADP in the presence of a proton gradient across the membrane. The B chain is a regulatory subunit.</text>
</comment>
<sequence>MTVEEAGLIYKTTSEIRGPILLVEGIKGVSYDEVVRISTPTGYEVTGSVLDVSRDWAMVQCFGDTSGMDLSVNVRFTGETLRIPVSDELIGRVFSGSFEPLDGMSRPLSTDLRDIHGGTINPAARAVPSEFIQTGISAIDGMNSLVRGQKLPIFSESGLPHNQVAAQIARQATIPGREEEFAIVFAAMGIKHEEAEFFREEFEKTGALSKSVLVLNLADDPPIERMVTPRIAQTIAEYLAFDMDMHVLTILTDMTNYAEALRSISIAREEIPTRKGYPGYLYSDLATIYERAGRITGKRGSVTLMPILSMPGGDITHPVPDLTGYITEGQLILQRELALRGIYPPMNVLPSLSRLMKDGIGEETTRKDHSDVSNQLYMAYAEGTRARGLVRIVGVVGLSERERTWLEFADQFEQRFVNQGTYENRTIEQTLDIAWDLLSILPEEDLIRIREEHIEEFHPAHKREG</sequence>
<dbReference type="SUPFAM" id="SSF50615">
    <property type="entry name" value="N-terminal domain of alpha and beta subunits of F1 ATP synthase"/>
    <property type="match status" value="1"/>
</dbReference>
<dbReference type="Pfam" id="PF00006">
    <property type="entry name" value="ATP-synt_ab"/>
    <property type="match status" value="1"/>
</dbReference>
<keyword evidence="6 8" id="KW-0472">Membrane</keyword>
<evidence type="ECO:0000259" key="11">
    <source>
        <dbReference type="Pfam" id="PF22919"/>
    </source>
</evidence>
<feature type="domain" description="ATPase F1/V1/A1 complex alpha/beta subunit N-terminal" evidence="10">
    <location>
        <begin position="14"/>
        <end position="78"/>
    </location>
</feature>
<dbReference type="GO" id="GO:0046961">
    <property type="term" value="F:proton-transporting ATPase activity, rotational mechanism"/>
    <property type="evidence" value="ECO:0007669"/>
    <property type="project" value="TreeGrafter"/>
</dbReference>
<dbReference type="EMBL" id="LFWZ01000002">
    <property type="protein sequence ID" value="KON31552.1"/>
    <property type="molecule type" value="Genomic_DNA"/>
</dbReference>
<dbReference type="GO" id="GO:0005524">
    <property type="term" value="F:ATP binding"/>
    <property type="evidence" value="ECO:0007669"/>
    <property type="project" value="UniProtKB-UniRule"/>
</dbReference>
<evidence type="ECO:0000313" key="12">
    <source>
        <dbReference type="EMBL" id="KON31552.1"/>
    </source>
</evidence>
<dbReference type="CDD" id="cd18118">
    <property type="entry name" value="ATP-synt_V_A-type_beta_N"/>
    <property type="match status" value="1"/>
</dbReference>
<evidence type="ECO:0000256" key="6">
    <source>
        <dbReference type="ARBA" id="ARBA00023136"/>
    </source>
</evidence>
<dbReference type="GO" id="GO:0042777">
    <property type="term" value="P:proton motive force-driven plasma membrane ATP synthesis"/>
    <property type="evidence" value="ECO:0007669"/>
    <property type="project" value="UniProtKB-UniRule"/>
</dbReference>